<dbReference type="Gene3D" id="3.40.525.10">
    <property type="entry name" value="CRAL-TRIO lipid binding domain"/>
    <property type="match status" value="1"/>
</dbReference>
<dbReference type="EMBL" id="SDOX01000018">
    <property type="protein sequence ID" value="TFJ84626.1"/>
    <property type="molecule type" value="Genomic_DNA"/>
</dbReference>
<evidence type="ECO:0000256" key="1">
    <source>
        <dbReference type="ARBA" id="ARBA00004141"/>
    </source>
</evidence>
<evidence type="ECO:0000256" key="4">
    <source>
        <dbReference type="ARBA" id="ARBA00022692"/>
    </source>
</evidence>
<dbReference type="PROSITE" id="PS50191">
    <property type="entry name" value="CRAL_TRIO"/>
    <property type="match status" value="1"/>
</dbReference>
<feature type="transmembrane region" description="Helical" evidence="7">
    <location>
        <begin position="575"/>
        <end position="595"/>
    </location>
</feature>
<dbReference type="Pfam" id="PF08627">
    <property type="entry name" value="CRT-like"/>
    <property type="match status" value="1"/>
</dbReference>
<reference evidence="9 10" key="1">
    <citation type="submission" date="2019-01" db="EMBL/GenBank/DDBJ databases">
        <title>Nuclear Genome Assembly of the Microalgal Biofuel strain Nannochloropsis salina CCMP1776.</title>
        <authorList>
            <person name="Hovde B."/>
        </authorList>
    </citation>
    <scope>NUCLEOTIDE SEQUENCE [LARGE SCALE GENOMIC DNA]</scope>
    <source>
        <strain evidence="9 10">CCMP1776</strain>
    </source>
</reference>
<keyword evidence="3" id="KW-0813">Transport</keyword>
<dbReference type="SUPFAM" id="SSF52087">
    <property type="entry name" value="CRAL/TRIO domain"/>
    <property type="match status" value="1"/>
</dbReference>
<dbReference type="InterPro" id="IPR036865">
    <property type="entry name" value="CRAL-TRIO_dom_sf"/>
</dbReference>
<evidence type="ECO:0000256" key="7">
    <source>
        <dbReference type="SAM" id="Phobius"/>
    </source>
</evidence>
<feature type="transmembrane region" description="Helical" evidence="7">
    <location>
        <begin position="330"/>
        <end position="351"/>
    </location>
</feature>
<keyword evidence="4 7" id="KW-0812">Transmembrane</keyword>
<feature type="transmembrane region" description="Helical" evidence="7">
    <location>
        <begin position="607"/>
        <end position="623"/>
    </location>
</feature>
<name>A0A4D9CZY6_9STRA</name>
<protein>
    <recommendedName>
        <fullName evidence="8">CRAL-TRIO domain-containing protein</fullName>
    </recommendedName>
</protein>
<feature type="transmembrane region" description="Helical" evidence="7">
    <location>
        <begin position="294"/>
        <end position="318"/>
    </location>
</feature>
<comment type="subcellular location">
    <subcellularLocation>
        <location evidence="1">Membrane</location>
        <topology evidence="1">Multi-pass membrane protein</topology>
    </subcellularLocation>
</comment>
<evidence type="ECO:0000256" key="6">
    <source>
        <dbReference type="ARBA" id="ARBA00023136"/>
    </source>
</evidence>
<dbReference type="Proteomes" id="UP000355283">
    <property type="component" value="Unassembled WGS sequence"/>
</dbReference>
<dbReference type="GO" id="GO:0016020">
    <property type="term" value="C:membrane"/>
    <property type="evidence" value="ECO:0007669"/>
    <property type="project" value="UniProtKB-SubCell"/>
</dbReference>
<dbReference type="Pfam" id="PF00650">
    <property type="entry name" value="CRAL_TRIO"/>
    <property type="match status" value="1"/>
</dbReference>
<proteinExistence type="inferred from homology"/>
<evidence type="ECO:0000256" key="2">
    <source>
        <dbReference type="ARBA" id="ARBA00006690"/>
    </source>
</evidence>
<sequence>MVLEFLTPRKWDILTPKAKDTQEALRIELEKMVAHFPAAKEKDLKRFLMGFHTKADKAIPAYEAHLRWRAQNLPIAKESCLKELQKGRFYFHGMDLEGRPVAYYSLACHDPKHCDISEIMRMMTYQVEKVLAEMPDDVKGFTIVWDTRNTGIKNTDTEFLREFLNFFRAQYPEVLAQLLIAPVGFFQRTMWNTFARFLDERRASRIRMVATMGDLRDYISEKELLTTHGVTMEVREQILGALHSQDAASGVDELLSEDATAQGDLPDGKRETRDLEASIPSLLLGEAPRNRRNLVVASCALFFIVLAVVLLGTLLTVITKVMTVPMANYTAALTLQTTFAYVPLTLIYMLFKWKAGKLAYADLIYPWRPVTAVACLYAVGQILLIYGTQYTSGPMQVILSQSAIPFSMGISHMMLGSTYRCRHYVGAVLVLLGILLAVGGSLAQEKVGRFEAGWIVGYVLSWIPYVIYTVYGESLYRSRARPPDPVIFTGIISAVQFLFLCLLAPTLPYLKRPPAPVSSLLASLIAGGKCLVGINTLPTDDCWPLAPILVLSYNVLNVILLYPTFALLEHGSSNLFWLACTLIVPFSGFAFSLPFIPGAEPVTVEEGLSLLVIVFGLGIYGWSKESAVRGVEALKQAAPKRTSKKHLVCVGVENPEVSVEMAPLDATGSSFSTSLSSSSAPSSPLPACLLEARADNEEEDIECHSCDVVGRKRKIAGVTEAAEENGKASRALRAALLAVEEERARRRQ</sequence>
<dbReference type="SMART" id="SM00516">
    <property type="entry name" value="SEC14"/>
    <property type="match status" value="1"/>
</dbReference>
<accession>A0A4D9CZY6</accession>
<comment type="similarity">
    <text evidence="2">Belongs to the CRT-like transporter family.</text>
</comment>
<comment type="caution">
    <text evidence="9">The sequence shown here is derived from an EMBL/GenBank/DDBJ whole genome shotgun (WGS) entry which is preliminary data.</text>
</comment>
<dbReference type="InterPro" id="IPR013936">
    <property type="entry name" value="CRT-like"/>
</dbReference>
<dbReference type="CDD" id="cd00170">
    <property type="entry name" value="SEC14"/>
    <property type="match status" value="1"/>
</dbReference>
<keyword evidence="6 7" id="KW-0472">Membrane</keyword>
<feature type="transmembrane region" description="Helical" evidence="7">
    <location>
        <begin position="363"/>
        <end position="386"/>
    </location>
</feature>
<feature type="transmembrane region" description="Helical" evidence="7">
    <location>
        <begin position="455"/>
        <end position="474"/>
    </location>
</feature>
<dbReference type="InterPro" id="IPR037185">
    <property type="entry name" value="EmrE-like"/>
</dbReference>
<evidence type="ECO:0000313" key="9">
    <source>
        <dbReference type="EMBL" id="TFJ84626.1"/>
    </source>
</evidence>
<dbReference type="OrthoDB" id="416555at2759"/>
<feature type="transmembrane region" description="Helical" evidence="7">
    <location>
        <begin position="486"/>
        <end position="510"/>
    </location>
</feature>
<dbReference type="PANTHER" id="PTHR31326:SF1">
    <property type="entry name" value="PROTEIN CLT2, CHLOROPLASTIC"/>
    <property type="match status" value="1"/>
</dbReference>
<gene>
    <name evidence="9" type="ORF">NSK_004091</name>
</gene>
<organism evidence="9 10">
    <name type="scientific">Nannochloropsis salina CCMP1776</name>
    <dbReference type="NCBI Taxonomy" id="1027361"/>
    <lineage>
        <taxon>Eukaryota</taxon>
        <taxon>Sar</taxon>
        <taxon>Stramenopiles</taxon>
        <taxon>Ochrophyta</taxon>
        <taxon>Eustigmatophyceae</taxon>
        <taxon>Eustigmatales</taxon>
        <taxon>Monodopsidaceae</taxon>
        <taxon>Microchloropsis</taxon>
        <taxon>Microchloropsis salina</taxon>
    </lineage>
</organism>
<dbReference type="InterPro" id="IPR001251">
    <property type="entry name" value="CRAL-TRIO_dom"/>
</dbReference>
<evidence type="ECO:0000256" key="5">
    <source>
        <dbReference type="ARBA" id="ARBA00022989"/>
    </source>
</evidence>
<feature type="transmembrane region" description="Helical" evidence="7">
    <location>
        <begin position="545"/>
        <end position="568"/>
    </location>
</feature>
<evidence type="ECO:0000313" key="10">
    <source>
        <dbReference type="Proteomes" id="UP000355283"/>
    </source>
</evidence>
<evidence type="ECO:0000256" key="3">
    <source>
        <dbReference type="ARBA" id="ARBA00022448"/>
    </source>
</evidence>
<feature type="domain" description="CRAL-TRIO" evidence="8">
    <location>
        <begin position="77"/>
        <end position="246"/>
    </location>
</feature>
<dbReference type="SUPFAM" id="SSF103481">
    <property type="entry name" value="Multidrug resistance efflux transporter EmrE"/>
    <property type="match status" value="1"/>
</dbReference>
<evidence type="ECO:0000259" key="8">
    <source>
        <dbReference type="PROSITE" id="PS50191"/>
    </source>
</evidence>
<keyword evidence="5 7" id="KW-1133">Transmembrane helix</keyword>
<dbReference type="PANTHER" id="PTHR31326">
    <property type="entry name" value="PROTEIN CLT2, CHLOROPLASTIC"/>
    <property type="match status" value="1"/>
</dbReference>
<dbReference type="AlphaFoldDB" id="A0A4D9CZY6"/>
<keyword evidence="10" id="KW-1185">Reference proteome</keyword>
<feature type="transmembrane region" description="Helical" evidence="7">
    <location>
        <begin position="424"/>
        <end position="443"/>
    </location>
</feature>